<evidence type="ECO:0000313" key="2">
    <source>
        <dbReference type="EMBL" id="MFC6999136.1"/>
    </source>
</evidence>
<protein>
    <submittedName>
        <fullName evidence="2">CHRD domain-containing protein</fullName>
    </submittedName>
</protein>
<dbReference type="Proteomes" id="UP001596405">
    <property type="component" value="Unassembled WGS sequence"/>
</dbReference>
<dbReference type="RefSeq" id="WP_066616691.1">
    <property type="nucleotide sequence ID" value="NZ_JBHSYQ010000015.1"/>
</dbReference>
<proteinExistence type="predicted"/>
<comment type="caution">
    <text evidence="2">The sequence shown here is derived from an EMBL/GenBank/DDBJ whole genome shotgun (WGS) entry which is preliminary data.</text>
</comment>
<dbReference type="SMART" id="SM00754">
    <property type="entry name" value="CHRD"/>
    <property type="match status" value="1"/>
</dbReference>
<name>A0ABW2DRB6_9BACT</name>
<evidence type="ECO:0000313" key="3">
    <source>
        <dbReference type="Proteomes" id="UP001596405"/>
    </source>
</evidence>
<sequence length="139" mass="14656">MFLFLSVLLSGCGNDDEDDQSHLVKFKNSTLSGANEVPANNSQATGTFSGTYDKNTKVLSYNITFTGITPTNMHFHKGAAGASGPVAVGIGASPYTSPINSQTAPLTTEQEADLLAGNWYVNIHSSQFPAGELRGQVTQ</sequence>
<dbReference type="Pfam" id="PF07452">
    <property type="entry name" value="CHRD"/>
    <property type="match status" value="1"/>
</dbReference>
<reference evidence="3" key="1">
    <citation type="journal article" date="2019" name="Int. J. Syst. Evol. Microbiol.">
        <title>The Global Catalogue of Microorganisms (GCM) 10K type strain sequencing project: providing services to taxonomists for standard genome sequencing and annotation.</title>
        <authorList>
            <consortium name="The Broad Institute Genomics Platform"/>
            <consortium name="The Broad Institute Genome Sequencing Center for Infectious Disease"/>
            <person name="Wu L."/>
            <person name="Ma J."/>
        </authorList>
    </citation>
    <scope>NUCLEOTIDE SEQUENCE [LARGE SCALE GENOMIC DNA]</scope>
    <source>
        <strain evidence="3">CGMCC 4.7393</strain>
    </source>
</reference>
<organism evidence="2 3">
    <name type="scientific">Rufibacter roseus</name>
    <dbReference type="NCBI Taxonomy" id="1567108"/>
    <lineage>
        <taxon>Bacteria</taxon>
        <taxon>Pseudomonadati</taxon>
        <taxon>Bacteroidota</taxon>
        <taxon>Cytophagia</taxon>
        <taxon>Cytophagales</taxon>
        <taxon>Hymenobacteraceae</taxon>
        <taxon>Rufibacter</taxon>
    </lineage>
</organism>
<keyword evidence="3" id="KW-1185">Reference proteome</keyword>
<gene>
    <name evidence="2" type="ORF">ACFQHR_15985</name>
</gene>
<dbReference type="PROSITE" id="PS50933">
    <property type="entry name" value="CHRD"/>
    <property type="match status" value="1"/>
</dbReference>
<dbReference type="InterPro" id="IPR010895">
    <property type="entry name" value="CHRD"/>
</dbReference>
<feature type="domain" description="CHRD" evidence="1">
    <location>
        <begin position="23"/>
        <end position="139"/>
    </location>
</feature>
<accession>A0ABW2DRB6</accession>
<evidence type="ECO:0000259" key="1">
    <source>
        <dbReference type="PROSITE" id="PS50933"/>
    </source>
</evidence>
<dbReference type="EMBL" id="JBHSYQ010000015">
    <property type="protein sequence ID" value="MFC6999136.1"/>
    <property type="molecule type" value="Genomic_DNA"/>
</dbReference>